<evidence type="ECO:0000313" key="2">
    <source>
        <dbReference type="Proteomes" id="UP000501780"/>
    </source>
</evidence>
<dbReference type="InterPro" id="IPR032675">
    <property type="entry name" value="LRR_dom_sf"/>
</dbReference>
<proteinExistence type="predicted"/>
<organism evidence="1 2">
    <name type="scientific">Bacteroides faecium</name>
    <dbReference type="NCBI Taxonomy" id="2715212"/>
    <lineage>
        <taxon>Bacteria</taxon>
        <taxon>Pseudomonadati</taxon>
        <taxon>Bacteroidota</taxon>
        <taxon>Bacteroidia</taxon>
        <taxon>Bacteroidales</taxon>
        <taxon>Bacteroidaceae</taxon>
        <taxon>Bacteroides</taxon>
    </lineage>
</organism>
<sequence>MQIHEAETNKCKKKLMFESNEFEQGIEFALANGCDGLQIRNTFGAAMDFRLFEKVANQIVFLSITGISPIHITNFEYIYSFQKLETLYSEEVDLPIDFKRFGALQNIGIVYNKNFQNLDKLKHLKSAVIRKFSGQDLRLFSNWESIKVLHIYQSKIESLQGIAELRYIDTLVLAHNRKLKDISSINQLNYVADLSFEKNSGLRDYSELANNQSVHGLFISELDNLEFIKSMESLTSFRFWNCKDGNLFPLLESPTLKKVCFTPNKKHYSHTMEQINRLITNTSIAQNGD</sequence>
<dbReference type="SUPFAM" id="SSF52058">
    <property type="entry name" value="L domain-like"/>
    <property type="match status" value="1"/>
</dbReference>
<dbReference type="RefSeq" id="WP_167966250.1">
    <property type="nucleotide sequence ID" value="NZ_CP050831.1"/>
</dbReference>
<dbReference type="EMBL" id="CP050831">
    <property type="protein sequence ID" value="QIU96704.1"/>
    <property type="molecule type" value="Genomic_DNA"/>
</dbReference>
<accession>A0A6H0KTB0</accession>
<evidence type="ECO:0008006" key="3">
    <source>
        <dbReference type="Google" id="ProtNLM"/>
    </source>
</evidence>
<keyword evidence="2" id="KW-1185">Reference proteome</keyword>
<dbReference type="AlphaFoldDB" id="A0A6H0KTB0"/>
<name>A0A6H0KTB0_9BACE</name>
<dbReference type="KEGG" id="bfc:BacF7301_22260"/>
<protein>
    <recommendedName>
        <fullName evidence="3">Leucine-rich repeat domain-containing protein</fullName>
    </recommendedName>
</protein>
<dbReference type="Proteomes" id="UP000501780">
    <property type="component" value="Chromosome"/>
</dbReference>
<dbReference type="Gene3D" id="3.80.10.10">
    <property type="entry name" value="Ribonuclease Inhibitor"/>
    <property type="match status" value="1"/>
</dbReference>
<reference evidence="1 2" key="1">
    <citation type="submission" date="2020-03" db="EMBL/GenBank/DDBJ databases">
        <title>Genomic analysis of Bacteroides faecium CBA7301.</title>
        <authorList>
            <person name="Kim J."/>
            <person name="Roh S.W."/>
        </authorList>
    </citation>
    <scope>NUCLEOTIDE SEQUENCE [LARGE SCALE GENOMIC DNA]</scope>
    <source>
        <strain evidence="1 2">CBA7301</strain>
    </source>
</reference>
<gene>
    <name evidence="1" type="ORF">BacF7301_22260</name>
</gene>
<evidence type="ECO:0000313" key="1">
    <source>
        <dbReference type="EMBL" id="QIU96704.1"/>
    </source>
</evidence>